<sequence>MASIQSTIDFLKELNSNLVYQITELRKKFAKVEVENIEVKTENAKLKQDMEEYSIKFVKLEQNDKEKTSFIAKLDKKSNRIKLLLFYWKQSQIHSDKETSVHCETNDSITNITPIISKQIISQKVDVSASHIYTEAKSLEDKEMDNFLDSTYKEKKNIQSNFQHESMSIDLCISTLSRIFNKSEQISID</sequence>
<evidence type="ECO:0000313" key="3">
    <source>
        <dbReference type="Proteomes" id="UP000266861"/>
    </source>
</evidence>
<protein>
    <submittedName>
        <fullName evidence="2">Uncharacterized protein</fullName>
    </submittedName>
</protein>
<accession>A0A397J0S5</accession>
<feature type="coiled-coil region" evidence="1">
    <location>
        <begin position="36"/>
        <end position="63"/>
    </location>
</feature>
<dbReference type="OrthoDB" id="2439285at2759"/>
<dbReference type="Proteomes" id="UP000266861">
    <property type="component" value="Unassembled WGS sequence"/>
</dbReference>
<proteinExistence type="predicted"/>
<keyword evidence="1" id="KW-0175">Coiled coil</keyword>
<dbReference type="EMBL" id="PQFF01000134">
    <property type="protein sequence ID" value="RHZ79606.1"/>
    <property type="molecule type" value="Genomic_DNA"/>
</dbReference>
<evidence type="ECO:0000313" key="2">
    <source>
        <dbReference type="EMBL" id="RHZ79606.1"/>
    </source>
</evidence>
<keyword evidence="3" id="KW-1185">Reference proteome</keyword>
<reference evidence="2 3" key="1">
    <citation type="submission" date="2018-08" db="EMBL/GenBank/DDBJ databases">
        <title>Genome and evolution of the arbuscular mycorrhizal fungus Diversispora epigaea (formerly Glomus versiforme) and its bacterial endosymbionts.</title>
        <authorList>
            <person name="Sun X."/>
            <person name="Fei Z."/>
            <person name="Harrison M."/>
        </authorList>
    </citation>
    <scope>NUCLEOTIDE SEQUENCE [LARGE SCALE GENOMIC DNA]</scope>
    <source>
        <strain evidence="2 3">IT104</strain>
    </source>
</reference>
<evidence type="ECO:0000256" key="1">
    <source>
        <dbReference type="SAM" id="Coils"/>
    </source>
</evidence>
<gene>
    <name evidence="2" type="ORF">Glove_143g35</name>
</gene>
<dbReference type="AlphaFoldDB" id="A0A397J0S5"/>
<organism evidence="2 3">
    <name type="scientific">Diversispora epigaea</name>
    <dbReference type="NCBI Taxonomy" id="1348612"/>
    <lineage>
        <taxon>Eukaryota</taxon>
        <taxon>Fungi</taxon>
        <taxon>Fungi incertae sedis</taxon>
        <taxon>Mucoromycota</taxon>
        <taxon>Glomeromycotina</taxon>
        <taxon>Glomeromycetes</taxon>
        <taxon>Diversisporales</taxon>
        <taxon>Diversisporaceae</taxon>
        <taxon>Diversispora</taxon>
    </lineage>
</organism>
<name>A0A397J0S5_9GLOM</name>
<comment type="caution">
    <text evidence="2">The sequence shown here is derived from an EMBL/GenBank/DDBJ whole genome shotgun (WGS) entry which is preliminary data.</text>
</comment>